<keyword evidence="3" id="KW-1185">Reference proteome</keyword>
<keyword evidence="1" id="KW-1133">Transmembrane helix</keyword>
<gene>
    <name evidence="2" type="ORF">RINTHH_20480</name>
</gene>
<evidence type="ECO:0000313" key="3">
    <source>
        <dbReference type="Proteomes" id="UP000053051"/>
    </source>
</evidence>
<accession>M1X1I4</accession>
<name>M1X1I4_9NOST</name>
<protein>
    <submittedName>
        <fullName evidence="2">Uncharacterized protein</fullName>
    </submittedName>
</protein>
<feature type="transmembrane region" description="Helical" evidence="1">
    <location>
        <begin position="61"/>
        <end position="81"/>
    </location>
</feature>
<evidence type="ECO:0000256" key="1">
    <source>
        <dbReference type="SAM" id="Phobius"/>
    </source>
</evidence>
<keyword evidence="1" id="KW-0812">Transmembrane</keyword>
<dbReference type="Proteomes" id="UP000053051">
    <property type="component" value="Unassembled WGS sequence"/>
</dbReference>
<proteinExistence type="predicted"/>
<dbReference type="RefSeq" id="WP_008235659.1">
    <property type="nucleotide sequence ID" value="NZ_CAIY01000082.1"/>
</dbReference>
<dbReference type="AlphaFoldDB" id="M1X1I4"/>
<comment type="caution">
    <text evidence="2">The sequence shown here is derived from an EMBL/GenBank/DDBJ whole genome shotgun (WGS) entry which is preliminary data.</text>
</comment>
<evidence type="ECO:0000313" key="2">
    <source>
        <dbReference type="EMBL" id="CCH68203.1"/>
    </source>
</evidence>
<sequence length="111" mass="12545">MNHKSEREFQQHLHSLETEINSQSMPNSETEKKFDVDNSSFAGINNVANITRKITQWFKSLPRVSQIGVLVLSLVISVALIQAIFKLLAAAISLTVFLTLIYLGYKFFVSK</sequence>
<feature type="transmembrane region" description="Helical" evidence="1">
    <location>
        <begin position="87"/>
        <end position="105"/>
    </location>
</feature>
<reference evidence="2 3" key="1">
    <citation type="submission" date="2012-05" db="EMBL/GenBank/DDBJ databases">
        <authorList>
            <person name="Hilton J."/>
        </authorList>
    </citation>
    <scope>NUCLEOTIDE SEQUENCE [LARGE SCALE GENOMIC DNA]</scope>
    <source>
        <strain evidence="2 3">HH01</strain>
    </source>
</reference>
<keyword evidence="1" id="KW-0472">Membrane</keyword>
<dbReference type="STRING" id="1165094.RINTHH_20480"/>
<dbReference type="EMBL" id="CAIY01000082">
    <property type="protein sequence ID" value="CCH68203.1"/>
    <property type="molecule type" value="Genomic_DNA"/>
</dbReference>
<reference evidence="3" key="2">
    <citation type="submission" date="2016-01" db="EMBL/GenBank/DDBJ databases">
        <title>Diatom-associated endosymboitic cyanobacterium lacks core nitrogen metabolism enzymes.</title>
        <authorList>
            <person name="Hilton J.A."/>
            <person name="Foster R.A."/>
            <person name="Tripp H.J."/>
            <person name="Carter B.J."/>
            <person name="Zehr J.P."/>
            <person name="Villareal T.A."/>
        </authorList>
    </citation>
    <scope>NUCLEOTIDE SEQUENCE [LARGE SCALE GENOMIC DNA]</scope>
    <source>
        <strain evidence="3">HH01</strain>
    </source>
</reference>
<organism evidence="2 3">
    <name type="scientific">Richelia intracellularis HH01</name>
    <dbReference type="NCBI Taxonomy" id="1165094"/>
    <lineage>
        <taxon>Bacteria</taxon>
        <taxon>Bacillati</taxon>
        <taxon>Cyanobacteriota</taxon>
        <taxon>Cyanophyceae</taxon>
        <taxon>Nostocales</taxon>
        <taxon>Nostocaceae</taxon>
        <taxon>Richelia</taxon>
    </lineage>
</organism>